<name>A0A9N9UKL6_9HYPO</name>
<dbReference type="PANTHER" id="PTHR43364:SF9">
    <property type="entry name" value="OXIDOREDUCTASE"/>
    <property type="match status" value="1"/>
</dbReference>
<keyword evidence="3" id="KW-0560">Oxidoreductase</keyword>
<organism evidence="5 6">
    <name type="scientific">Clonostachys byssicola</name>
    <dbReference type="NCBI Taxonomy" id="160290"/>
    <lineage>
        <taxon>Eukaryota</taxon>
        <taxon>Fungi</taxon>
        <taxon>Dikarya</taxon>
        <taxon>Ascomycota</taxon>
        <taxon>Pezizomycotina</taxon>
        <taxon>Sordariomycetes</taxon>
        <taxon>Hypocreomycetidae</taxon>
        <taxon>Hypocreales</taxon>
        <taxon>Bionectriaceae</taxon>
        <taxon>Clonostachys</taxon>
    </lineage>
</organism>
<dbReference type="InterPro" id="IPR036812">
    <property type="entry name" value="NAD(P)_OxRdtase_dom_sf"/>
</dbReference>
<evidence type="ECO:0000256" key="3">
    <source>
        <dbReference type="ARBA" id="ARBA00023002"/>
    </source>
</evidence>
<gene>
    <name evidence="5" type="ORF">CBYS24578_00012532</name>
</gene>
<dbReference type="PANTHER" id="PTHR43364">
    <property type="entry name" value="NADH-SPECIFIC METHYLGLYOXAL REDUCTASE-RELATED"/>
    <property type="match status" value="1"/>
</dbReference>
<dbReference type="CDD" id="cd19079">
    <property type="entry name" value="AKR_EcYajO-like"/>
    <property type="match status" value="1"/>
</dbReference>
<dbReference type="Proteomes" id="UP000754883">
    <property type="component" value="Unassembled WGS sequence"/>
</dbReference>
<proteinExistence type="inferred from homology"/>
<reference evidence="5" key="1">
    <citation type="submission" date="2021-10" db="EMBL/GenBank/DDBJ databases">
        <authorList>
            <person name="Piombo E."/>
        </authorList>
    </citation>
    <scope>NUCLEOTIDE SEQUENCE</scope>
</reference>
<sequence length="372" mass="41959">MTSSGLPLSVAASLQNSKAEYRRLGNSGLHVSVPIMGCMSIGNREWADWVIDAEKALPLLKAAYDRGVNTWDTANVYSNGDSERIIGRAIKEYEIPRQKLVLMTKAWGVTGEEQFAAYPIMDELRKSKDYVNQFGMLHILLALDFVSSRWLSRISLINAVEGALARLGTTYIDLFWIHRFDLYTPIEETMETLHNLVVAGKIRYIGASSMWTYQFAMMQFCAEKHGWTKFIAMQNHYSLLYREEEREMHRFCAATGVALCPWGPLAQGNLARPISVRGSTLRSANGGGDPSTTRKESLAIIERVQKLAEQKGWTMSQVTLAWTLRRVCSPVIGFSTVDRIDDALSARGKELTPDDEKFLEELYTPLEIEGHY</sequence>
<evidence type="ECO:0000259" key="4">
    <source>
        <dbReference type="Pfam" id="PF00248"/>
    </source>
</evidence>
<comment type="similarity">
    <text evidence="1">Belongs to the aldo/keto reductase family.</text>
</comment>
<comment type="caution">
    <text evidence="5">The sequence shown here is derived from an EMBL/GenBank/DDBJ whole genome shotgun (WGS) entry which is preliminary data.</text>
</comment>
<evidence type="ECO:0000256" key="1">
    <source>
        <dbReference type="ARBA" id="ARBA00007905"/>
    </source>
</evidence>
<dbReference type="Gene3D" id="3.20.20.100">
    <property type="entry name" value="NADP-dependent oxidoreductase domain"/>
    <property type="match status" value="1"/>
</dbReference>
<evidence type="ECO:0000313" key="5">
    <source>
        <dbReference type="EMBL" id="CAG9990304.1"/>
    </source>
</evidence>
<keyword evidence="2" id="KW-0521">NADP</keyword>
<dbReference type="InterPro" id="IPR023210">
    <property type="entry name" value="NADP_OxRdtase_dom"/>
</dbReference>
<dbReference type="InterPro" id="IPR050523">
    <property type="entry name" value="AKR_Detox_Biosynth"/>
</dbReference>
<dbReference type="OrthoDB" id="1720422at2759"/>
<dbReference type="EMBL" id="CABFNO020001469">
    <property type="protein sequence ID" value="CAG9990304.1"/>
    <property type="molecule type" value="Genomic_DNA"/>
</dbReference>
<keyword evidence="6" id="KW-1185">Reference proteome</keyword>
<dbReference type="SUPFAM" id="SSF51430">
    <property type="entry name" value="NAD(P)-linked oxidoreductase"/>
    <property type="match status" value="1"/>
</dbReference>
<protein>
    <recommendedName>
        <fullName evidence="4">NADP-dependent oxidoreductase domain-containing protein</fullName>
    </recommendedName>
</protein>
<evidence type="ECO:0000313" key="6">
    <source>
        <dbReference type="Proteomes" id="UP000754883"/>
    </source>
</evidence>
<dbReference type="GO" id="GO:0016491">
    <property type="term" value="F:oxidoreductase activity"/>
    <property type="evidence" value="ECO:0007669"/>
    <property type="project" value="UniProtKB-KW"/>
</dbReference>
<dbReference type="Pfam" id="PF00248">
    <property type="entry name" value="Aldo_ket_red"/>
    <property type="match status" value="1"/>
</dbReference>
<evidence type="ECO:0000256" key="2">
    <source>
        <dbReference type="ARBA" id="ARBA00022857"/>
    </source>
</evidence>
<accession>A0A9N9UKL6</accession>
<feature type="domain" description="NADP-dependent oxidoreductase" evidence="4">
    <location>
        <begin position="35"/>
        <end position="362"/>
    </location>
</feature>
<dbReference type="AlphaFoldDB" id="A0A9N9UKL6"/>